<proteinExistence type="predicted"/>
<dbReference type="InterPro" id="IPR036527">
    <property type="entry name" value="SCP2_sterol-bd_dom_sf"/>
</dbReference>
<dbReference type="Pfam" id="PF02036">
    <property type="entry name" value="SCP2"/>
    <property type="match status" value="1"/>
</dbReference>
<feature type="chain" id="PRO_5015420749" evidence="1">
    <location>
        <begin position="23"/>
        <end position="183"/>
    </location>
</feature>
<organism evidence="3 4">
    <name type="scientific">Stenotrophobium rhamnosiphilum</name>
    <dbReference type="NCBI Taxonomy" id="2029166"/>
    <lineage>
        <taxon>Bacteria</taxon>
        <taxon>Pseudomonadati</taxon>
        <taxon>Pseudomonadota</taxon>
        <taxon>Gammaproteobacteria</taxon>
        <taxon>Nevskiales</taxon>
        <taxon>Nevskiaceae</taxon>
        <taxon>Stenotrophobium</taxon>
    </lineage>
</organism>
<dbReference type="AlphaFoldDB" id="A0A2T5MBP9"/>
<feature type="signal peptide" evidence="1">
    <location>
        <begin position="1"/>
        <end position="22"/>
    </location>
</feature>
<dbReference type="EMBL" id="QANS01000008">
    <property type="protein sequence ID" value="PTU29171.1"/>
    <property type="molecule type" value="Genomic_DNA"/>
</dbReference>
<gene>
    <name evidence="3" type="ORF">CJD38_17345</name>
</gene>
<dbReference type="OrthoDB" id="13708at2"/>
<accession>A0A2T5MBP9</accession>
<keyword evidence="4" id="KW-1185">Reference proteome</keyword>
<name>A0A2T5MBP9_9GAMM</name>
<feature type="domain" description="SCP2" evidence="2">
    <location>
        <begin position="104"/>
        <end position="150"/>
    </location>
</feature>
<sequence>MCSKLGIAGLVAGAMLATSAQASTTLLSPEWAAQACDAWNKDPILTKELVKSKWASNDGGHGYKAIQIYRNDCENSAWVELQIAQKGELAQCIYGGKIKTTKLTSGVDYVMNASTQNWVEMGKGEYGPMKAMMTTRLRFKGPMIEAMNNMVPFESFLLLVGKVEADASTCPTSAQAKSGLPGL</sequence>
<evidence type="ECO:0000259" key="2">
    <source>
        <dbReference type="Pfam" id="PF02036"/>
    </source>
</evidence>
<comment type="caution">
    <text evidence="3">The sequence shown here is derived from an EMBL/GenBank/DDBJ whole genome shotgun (WGS) entry which is preliminary data.</text>
</comment>
<dbReference type="RefSeq" id="WP_107941649.1">
    <property type="nucleotide sequence ID" value="NZ_QANS01000008.1"/>
</dbReference>
<evidence type="ECO:0000313" key="3">
    <source>
        <dbReference type="EMBL" id="PTU29171.1"/>
    </source>
</evidence>
<dbReference type="InterPro" id="IPR003033">
    <property type="entry name" value="SCP2_sterol-bd_dom"/>
</dbReference>
<dbReference type="Gene3D" id="3.30.1050.10">
    <property type="entry name" value="SCP2 sterol-binding domain"/>
    <property type="match status" value="1"/>
</dbReference>
<dbReference type="SUPFAM" id="SSF55718">
    <property type="entry name" value="SCP-like"/>
    <property type="match status" value="1"/>
</dbReference>
<reference evidence="3 4" key="1">
    <citation type="submission" date="2018-04" db="EMBL/GenBank/DDBJ databases">
        <title>Novel species isolated from glacier.</title>
        <authorList>
            <person name="Liu Q."/>
            <person name="Xin Y.-H."/>
        </authorList>
    </citation>
    <scope>NUCLEOTIDE SEQUENCE [LARGE SCALE GENOMIC DNA]</scope>
    <source>
        <strain evidence="3 4">GT1R17</strain>
    </source>
</reference>
<protein>
    <submittedName>
        <fullName evidence="3">Sterol-binding protein</fullName>
    </submittedName>
</protein>
<evidence type="ECO:0000256" key="1">
    <source>
        <dbReference type="SAM" id="SignalP"/>
    </source>
</evidence>
<keyword evidence="1" id="KW-0732">Signal</keyword>
<dbReference type="Proteomes" id="UP000244248">
    <property type="component" value="Unassembled WGS sequence"/>
</dbReference>
<evidence type="ECO:0000313" key="4">
    <source>
        <dbReference type="Proteomes" id="UP000244248"/>
    </source>
</evidence>